<evidence type="ECO:0000256" key="1">
    <source>
        <dbReference type="ARBA" id="ARBA00023015"/>
    </source>
</evidence>
<dbReference type="Pfam" id="PF13545">
    <property type="entry name" value="HTH_Crp_2"/>
    <property type="match status" value="1"/>
</dbReference>
<evidence type="ECO:0000313" key="6">
    <source>
        <dbReference type="Proteomes" id="UP000322110"/>
    </source>
</evidence>
<reference evidence="5 6" key="1">
    <citation type="journal article" date="2015" name="Int. J. Syst. Evol. Microbiol.">
        <title>Roseomonas oryzae sp. nov., isolated from paddy rhizosphere soil.</title>
        <authorList>
            <person name="Ramaprasad E.V."/>
            <person name="Sasikala Ch."/>
            <person name="Ramana Ch.V."/>
        </authorList>
    </citation>
    <scope>NUCLEOTIDE SEQUENCE [LARGE SCALE GENOMIC DNA]</scope>
    <source>
        <strain evidence="5 6">KCTC 42542</strain>
    </source>
</reference>
<evidence type="ECO:0000256" key="2">
    <source>
        <dbReference type="ARBA" id="ARBA00023125"/>
    </source>
</evidence>
<dbReference type="GO" id="GO:0003677">
    <property type="term" value="F:DNA binding"/>
    <property type="evidence" value="ECO:0007669"/>
    <property type="project" value="UniProtKB-KW"/>
</dbReference>
<dbReference type="InterPro" id="IPR000595">
    <property type="entry name" value="cNMP-bd_dom"/>
</dbReference>
<dbReference type="SUPFAM" id="SSF51206">
    <property type="entry name" value="cAMP-binding domain-like"/>
    <property type="match status" value="1"/>
</dbReference>
<name>A0A5B2TID3_9PROT</name>
<dbReference type="GO" id="GO:0005829">
    <property type="term" value="C:cytosol"/>
    <property type="evidence" value="ECO:0007669"/>
    <property type="project" value="TreeGrafter"/>
</dbReference>
<feature type="domain" description="HTH crp-type" evidence="4">
    <location>
        <begin position="148"/>
        <end position="219"/>
    </location>
</feature>
<proteinExistence type="predicted"/>
<gene>
    <name evidence="5" type="ORF">F0Q34_06350</name>
</gene>
<keyword evidence="1" id="KW-0805">Transcription regulation</keyword>
<dbReference type="EMBL" id="VUKA01000002">
    <property type="protein sequence ID" value="KAA2213688.1"/>
    <property type="molecule type" value="Genomic_DNA"/>
</dbReference>
<dbReference type="Pfam" id="PF00027">
    <property type="entry name" value="cNMP_binding"/>
    <property type="match status" value="1"/>
</dbReference>
<dbReference type="InterPro" id="IPR050397">
    <property type="entry name" value="Env_Response_Regulators"/>
</dbReference>
<dbReference type="Proteomes" id="UP000322110">
    <property type="component" value="Unassembled WGS sequence"/>
</dbReference>
<dbReference type="RefSeq" id="WP_149811345.1">
    <property type="nucleotide sequence ID" value="NZ_VUKA01000002.1"/>
</dbReference>
<dbReference type="PROSITE" id="PS51063">
    <property type="entry name" value="HTH_CRP_2"/>
    <property type="match status" value="1"/>
</dbReference>
<keyword evidence="6" id="KW-1185">Reference proteome</keyword>
<dbReference type="CDD" id="cd00038">
    <property type="entry name" value="CAP_ED"/>
    <property type="match status" value="1"/>
</dbReference>
<dbReference type="InterPro" id="IPR018490">
    <property type="entry name" value="cNMP-bd_dom_sf"/>
</dbReference>
<dbReference type="InterPro" id="IPR012318">
    <property type="entry name" value="HTH_CRP"/>
</dbReference>
<dbReference type="OrthoDB" id="7584044at2"/>
<dbReference type="CDD" id="cd00092">
    <property type="entry name" value="HTH_CRP"/>
    <property type="match status" value="1"/>
</dbReference>
<dbReference type="InterPro" id="IPR036388">
    <property type="entry name" value="WH-like_DNA-bd_sf"/>
</dbReference>
<dbReference type="PANTHER" id="PTHR24567:SF75">
    <property type="entry name" value="FUMARATE AND NITRATE REDUCTION REGULATORY PROTEIN"/>
    <property type="match status" value="1"/>
</dbReference>
<protein>
    <submittedName>
        <fullName evidence="5">Helix-turn-helix domain-containing protein</fullName>
    </submittedName>
</protein>
<dbReference type="PANTHER" id="PTHR24567">
    <property type="entry name" value="CRP FAMILY TRANSCRIPTIONAL REGULATORY PROTEIN"/>
    <property type="match status" value="1"/>
</dbReference>
<dbReference type="SUPFAM" id="SSF46785">
    <property type="entry name" value="Winged helix' DNA-binding domain"/>
    <property type="match status" value="1"/>
</dbReference>
<dbReference type="Gene3D" id="2.60.120.10">
    <property type="entry name" value="Jelly Rolls"/>
    <property type="match status" value="1"/>
</dbReference>
<dbReference type="GO" id="GO:0003700">
    <property type="term" value="F:DNA-binding transcription factor activity"/>
    <property type="evidence" value="ECO:0007669"/>
    <property type="project" value="InterPro"/>
</dbReference>
<dbReference type="InterPro" id="IPR036390">
    <property type="entry name" value="WH_DNA-bd_sf"/>
</dbReference>
<accession>A0A5B2TID3</accession>
<dbReference type="InterPro" id="IPR014710">
    <property type="entry name" value="RmlC-like_jellyroll"/>
</dbReference>
<keyword evidence="2" id="KW-0238">DNA-binding</keyword>
<sequence length="230" mass="25213">MQTAMVTRNPAQAFPFPVFAKAGSALVAERFLGRPLRLARGAEIYAEGSPIETLFEVVSGTVRTRRLLPDGRRCIASFALPGEVFGLDGTGRHRFSAEAVTEAVVIAFARKDIEDCIGREPRAAHSWQAFTLRHLEAAQDRCILLGRRSAAERVASFLADLADRGQHGPHLLDLPMSRYDIADYLGLTAETVSRTLSALRRRRLIADGANHQIHILDRDALDEQAGEGDA</sequence>
<dbReference type="AlphaFoldDB" id="A0A5B2TID3"/>
<dbReference type="PRINTS" id="PR00034">
    <property type="entry name" value="HTHCRP"/>
</dbReference>
<evidence type="ECO:0000256" key="3">
    <source>
        <dbReference type="ARBA" id="ARBA00023163"/>
    </source>
</evidence>
<dbReference type="SMART" id="SM00419">
    <property type="entry name" value="HTH_CRP"/>
    <property type="match status" value="1"/>
</dbReference>
<dbReference type="Gene3D" id="1.10.10.10">
    <property type="entry name" value="Winged helix-like DNA-binding domain superfamily/Winged helix DNA-binding domain"/>
    <property type="match status" value="1"/>
</dbReference>
<dbReference type="PROSITE" id="PS00042">
    <property type="entry name" value="HTH_CRP_1"/>
    <property type="match status" value="1"/>
</dbReference>
<comment type="caution">
    <text evidence="5">The sequence shown here is derived from an EMBL/GenBank/DDBJ whole genome shotgun (WGS) entry which is preliminary data.</text>
</comment>
<organism evidence="5 6">
    <name type="scientific">Teichococcus oryzae</name>
    <dbReference type="NCBI Taxonomy" id="1608942"/>
    <lineage>
        <taxon>Bacteria</taxon>
        <taxon>Pseudomonadati</taxon>
        <taxon>Pseudomonadota</taxon>
        <taxon>Alphaproteobacteria</taxon>
        <taxon>Acetobacterales</taxon>
        <taxon>Roseomonadaceae</taxon>
        <taxon>Roseomonas</taxon>
    </lineage>
</organism>
<keyword evidence="3" id="KW-0804">Transcription</keyword>
<dbReference type="InterPro" id="IPR018335">
    <property type="entry name" value="Tscrpt_reg_HTH_Crp-type_CS"/>
</dbReference>
<evidence type="ECO:0000313" key="5">
    <source>
        <dbReference type="EMBL" id="KAA2213688.1"/>
    </source>
</evidence>
<evidence type="ECO:0000259" key="4">
    <source>
        <dbReference type="PROSITE" id="PS51063"/>
    </source>
</evidence>